<dbReference type="InterPro" id="IPR044068">
    <property type="entry name" value="CB"/>
</dbReference>
<evidence type="ECO:0000313" key="11">
    <source>
        <dbReference type="Proteomes" id="UP001165283"/>
    </source>
</evidence>
<evidence type="ECO:0000256" key="5">
    <source>
        <dbReference type="PROSITE-ProRule" id="PRU01248"/>
    </source>
</evidence>
<dbReference type="Pfam" id="PF00589">
    <property type="entry name" value="Phage_integrase"/>
    <property type="match status" value="1"/>
</dbReference>
<dbReference type="InterPro" id="IPR036388">
    <property type="entry name" value="WH-like_DNA-bd_sf"/>
</dbReference>
<keyword evidence="3" id="KW-0804">Transcription</keyword>
<dbReference type="InterPro" id="IPR011010">
    <property type="entry name" value="DNA_brk_join_enz"/>
</dbReference>
<dbReference type="SUPFAM" id="SSF46785">
    <property type="entry name" value="Winged helix' DNA-binding domain"/>
    <property type="match status" value="1"/>
</dbReference>
<evidence type="ECO:0000259" key="8">
    <source>
        <dbReference type="PROSITE" id="PS51898"/>
    </source>
</evidence>
<feature type="domain" description="Tyr recombinase" evidence="8">
    <location>
        <begin position="115"/>
        <end position="315"/>
    </location>
</feature>
<protein>
    <submittedName>
        <fullName evidence="10">Tyrosine-type recombinase/integrase</fullName>
    </submittedName>
</protein>
<keyword evidence="1" id="KW-0805">Transcription regulation</keyword>
<dbReference type="PANTHER" id="PTHR30349">
    <property type="entry name" value="PHAGE INTEGRASE-RELATED"/>
    <property type="match status" value="1"/>
</dbReference>
<feature type="region of interest" description="Disordered" evidence="6">
    <location>
        <begin position="389"/>
        <end position="412"/>
    </location>
</feature>
<dbReference type="InterPro" id="IPR036390">
    <property type="entry name" value="WH_DNA-bd_sf"/>
</dbReference>
<evidence type="ECO:0000256" key="2">
    <source>
        <dbReference type="ARBA" id="ARBA00023125"/>
    </source>
</evidence>
<dbReference type="PROSITE" id="PS50949">
    <property type="entry name" value="HTH_GNTR"/>
    <property type="match status" value="1"/>
</dbReference>
<dbReference type="RefSeq" id="WP_252441774.1">
    <property type="nucleotide sequence ID" value="NZ_JAGSOV010000050.1"/>
</dbReference>
<evidence type="ECO:0000256" key="6">
    <source>
        <dbReference type="SAM" id="MobiDB-lite"/>
    </source>
</evidence>
<organism evidence="10 11">
    <name type="scientific">Pseudonocardia humida</name>
    <dbReference type="NCBI Taxonomy" id="2800819"/>
    <lineage>
        <taxon>Bacteria</taxon>
        <taxon>Bacillati</taxon>
        <taxon>Actinomycetota</taxon>
        <taxon>Actinomycetes</taxon>
        <taxon>Pseudonocardiales</taxon>
        <taxon>Pseudonocardiaceae</taxon>
        <taxon>Pseudonocardia</taxon>
    </lineage>
</organism>
<dbReference type="SUPFAM" id="SSF56349">
    <property type="entry name" value="DNA breaking-rejoining enzymes"/>
    <property type="match status" value="1"/>
</dbReference>
<comment type="caution">
    <text evidence="10">The sequence shown here is derived from an EMBL/GenBank/DDBJ whole genome shotgun (WGS) entry which is preliminary data.</text>
</comment>
<proteinExistence type="predicted"/>
<dbReference type="Pfam" id="PF00392">
    <property type="entry name" value="GntR"/>
    <property type="match status" value="1"/>
</dbReference>
<feature type="domain" description="HTH gntR-type" evidence="7">
    <location>
        <begin position="332"/>
        <end position="400"/>
    </location>
</feature>
<sequence length="412" mass="45710">MRQAVEQWLDVVQLAETTRERYDDLIRLYVLPVFGDLQAAKLDAELLERYYARLHRCRDMCTGRARASHVCRPLSTSTTRKVHYIIRGALDRAVRWRHLGVNKATMAIAPPPQPTEPDPPSAEEAAALLNAAWRDPEWGLLIWLTMLTGPRRGEISALRWRHVDLDQGQLTIERSNSQPKAGVKEKRTKTNQRRRLALDEYTIGLLRTHQSMWAERCTSLGCTLSNDAFVFSPAPDGTTPYRPRALSQRYRKLALRLKLRSTRLHSLRHYSATELIAAGVDIRTVAGRLGHGSGGSTTLKVYAAWVSEADRRAAQTIAAVMHKPAADQASRSSPYERIAATLRTTIAAGDLRPGDALPTVAELAARHTVAVGTAHRALALLAQEGHVHTRRGQRSLVSPTSTLVVPHASPTA</sequence>
<dbReference type="InterPro" id="IPR002104">
    <property type="entry name" value="Integrase_catalytic"/>
</dbReference>
<dbReference type="InterPro" id="IPR013762">
    <property type="entry name" value="Integrase-like_cat_sf"/>
</dbReference>
<dbReference type="Gene3D" id="1.10.10.10">
    <property type="entry name" value="Winged helix-like DNA-binding domain superfamily/Winged helix DNA-binding domain"/>
    <property type="match status" value="1"/>
</dbReference>
<keyword evidence="4" id="KW-0233">DNA recombination</keyword>
<feature type="domain" description="Core-binding (CB)" evidence="9">
    <location>
        <begin position="1"/>
        <end position="94"/>
    </location>
</feature>
<evidence type="ECO:0000256" key="3">
    <source>
        <dbReference type="ARBA" id="ARBA00023163"/>
    </source>
</evidence>
<dbReference type="InterPro" id="IPR010998">
    <property type="entry name" value="Integrase_recombinase_N"/>
</dbReference>
<evidence type="ECO:0000259" key="7">
    <source>
        <dbReference type="PROSITE" id="PS50949"/>
    </source>
</evidence>
<keyword evidence="11" id="KW-1185">Reference proteome</keyword>
<dbReference type="Gene3D" id="1.10.150.130">
    <property type="match status" value="1"/>
</dbReference>
<dbReference type="PROSITE" id="PS51898">
    <property type="entry name" value="TYR_RECOMBINASE"/>
    <property type="match status" value="1"/>
</dbReference>
<dbReference type="SMART" id="SM00345">
    <property type="entry name" value="HTH_GNTR"/>
    <property type="match status" value="1"/>
</dbReference>
<keyword evidence="2 5" id="KW-0238">DNA-binding</keyword>
<accession>A0ABT1A5D4</accession>
<dbReference type="CDD" id="cd01189">
    <property type="entry name" value="INT_ICEBs1_C_like"/>
    <property type="match status" value="1"/>
</dbReference>
<dbReference type="InterPro" id="IPR000524">
    <property type="entry name" value="Tscrpt_reg_HTH_GntR"/>
</dbReference>
<dbReference type="EMBL" id="JAGSOV010000050">
    <property type="protein sequence ID" value="MCO1658128.1"/>
    <property type="molecule type" value="Genomic_DNA"/>
</dbReference>
<evidence type="ECO:0000256" key="4">
    <source>
        <dbReference type="ARBA" id="ARBA00023172"/>
    </source>
</evidence>
<dbReference type="PANTHER" id="PTHR30349:SF91">
    <property type="entry name" value="INTA PROTEIN"/>
    <property type="match status" value="1"/>
</dbReference>
<evidence type="ECO:0000256" key="1">
    <source>
        <dbReference type="ARBA" id="ARBA00023015"/>
    </source>
</evidence>
<dbReference type="CDD" id="cd07377">
    <property type="entry name" value="WHTH_GntR"/>
    <property type="match status" value="1"/>
</dbReference>
<gene>
    <name evidence="10" type="ORF">KDL28_23995</name>
</gene>
<reference evidence="10" key="1">
    <citation type="submission" date="2021-04" db="EMBL/GenBank/DDBJ databases">
        <title>Pseudonocardia sp. nov., isolated from sandy soil of mangrove forest.</title>
        <authorList>
            <person name="Zan Z."/>
            <person name="Huang R."/>
            <person name="Liu W."/>
        </authorList>
    </citation>
    <scope>NUCLEOTIDE SEQUENCE</scope>
    <source>
        <strain evidence="10">S2-4</strain>
    </source>
</reference>
<dbReference type="InterPro" id="IPR050090">
    <property type="entry name" value="Tyrosine_recombinase_XerCD"/>
</dbReference>
<name>A0ABT1A5D4_9PSEU</name>
<dbReference type="Gene3D" id="1.10.443.10">
    <property type="entry name" value="Intergrase catalytic core"/>
    <property type="match status" value="1"/>
</dbReference>
<evidence type="ECO:0000259" key="9">
    <source>
        <dbReference type="PROSITE" id="PS51900"/>
    </source>
</evidence>
<dbReference type="Proteomes" id="UP001165283">
    <property type="component" value="Unassembled WGS sequence"/>
</dbReference>
<dbReference type="PROSITE" id="PS51900">
    <property type="entry name" value="CB"/>
    <property type="match status" value="1"/>
</dbReference>
<evidence type="ECO:0000313" key="10">
    <source>
        <dbReference type="EMBL" id="MCO1658128.1"/>
    </source>
</evidence>